<evidence type="ECO:0000256" key="5">
    <source>
        <dbReference type="ARBA" id="ARBA00022692"/>
    </source>
</evidence>
<feature type="transmembrane region" description="Helical" evidence="9">
    <location>
        <begin position="72"/>
        <end position="88"/>
    </location>
</feature>
<gene>
    <name evidence="11" type="ORF">C7382_101159</name>
</gene>
<organism evidence="11 12">
    <name type="scientific">Porphyromonas loveana</name>
    <dbReference type="NCBI Taxonomy" id="1884669"/>
    <lineage>
        <taxon>Bacteria</taxon>
        <taxon>Pseudomonadati</taxon>
        <taxon>Bacteroidota</taxon>
        <taxon>Bacteroidia</taxon>
        <taxon>Bacteroidales</taxon>
        <taxon>Porphyromonadaceae</taxon>
        <taxon>Porphyromonas</taxon>
    </lineage>
</organism>
<evidence type="ECO:0000256" key="1">
    <source>
        <dbReference type="ARBA" id="ARBA00002442"/>
    </source>
</evidence>
<evidence type="ECO:0000313" key="12">
    <source>
        <dbReference type="Proteomes" id="UP000245462"/>
    </source>
</evidence>
<comment type="caution">
    <text evidence="11">The sequence shown here is derived from an EMBL/GenBank/DDBJ whole genome shotgun (WGS) entry which is preliminary data.</text>
</comment>
<dbReference type="PANTHER" id="PTHR30071">
    <property type="entry name" value="HEME EXPORTER PROTEIN C"/>
    <property type="match status" value="1"/>
</dbReference>
<keyword evidence="8 9" id="KW-0472">Membrane</keyword>
<dbReference type="InterPro" id="IPR003557">
    <property type="entry name" value="Cyt_c_biogenesis_CcmC"/>
</dbReference>
<keyword evidence="7 9" id="KW-1133">Transmembrane helix</keyword>
<feature type="transmembrane region" description="Helical" evidence="9">
    <location>
        <begin position="210"/>
        <end position="225"/>
    </location>
</feature>
<protein>
    <recommendedName>
        <fullName evidence="4">Heme exporter protein C</fullName>
    </recommendedName>
</protein>
<feature type="transmembrane region" description="Helical" evidence="9">
    <location>
        <begin position="39"/>
        <end position="60"/>
    </location>
</feature>
<evidence type="ECO:0000256" key="2">
    <source>
        <dbReference type="ARBA" id="ARBA00004141"/>
    </source>
</evidence>
<dbReference type="AlphaFoldDB" id="A0A2U1FSU6"/>
<dbReference type="Pfam" id="PF01578">
    <property type="entry name" value="Cytochrom_C_asm"/>
    <property type="match status" value="1"/>
</dbReference>
<keyword evidence="12" id="KW-1185">Reference proteome</keyword>
<reference evidence="11 12" key="1">
    <citation type="submission" date="2018-04" db="EMBL/GenBank/DDBJ databases">
        <title>Genomic Encyclopedia of Type Strains, Phase IV (KMG-IV): sequencing the most valuable type-strain genomes for metagenomic binning, comparative biology and taxonomic classification.</title>
        <authorList>
            <person name="Goeker M."/>
        </authorList>
    </citation>
    <scope>NUCLEOTIDE SEQUENCE [LARGE SCALE GENOMIC DNA]</scope>
    <source>
        <strain evidence="11 12">DSM 28520</strain>
    </source>
</reference>
<feature type="domain" description="Cytochrome c assembly protein" evidence="10">
    <location>
        <begin position="73"/>
        <end position="257"/>
    </location>
</feature>
<dbReference type="GO" id="GO:0017004">
    <property type="term" value="P:cytochrome complex assembly"/>
    <property type="evidence" value="ECO:0007669"/>
    <property type="project" value="UniProtKB-KW"/>
</dbReference>
<sequence>MDILPFLDWNHFAFFAIPTMLLLVASAVSSMYMRRTWALVAAVLAVLVLALFIGGMWHSLERPPLRTMGETRLWYSLFLIVAGIIVYMRWGYKWILPFSAVLSTVFMIINLAKPDIHNKTLMPALESPYFVPHVISYIVAYSLLGAALLVGCYLLINKRRGVPMKEDLLMHTSDNLVYSGVAFLMIGLLLGAIWAKQAWGTYWEWDPKETWAAITMISYLLYMHHRLYRPRAFAVSIVLLVMSFLFLQICWYGVNYLPSAQGSSIHTYS</sequence>
<dbReference type="PANTHER" id="PTHR30071:SF1">
    <property type="entry name" value="CYTOCHROME B_B6 PROTEIN-RELATED"/>
    <property type="match status" value="1"/>
</dbReference>
<evidence type="ECO:0000256" key="6">
    <source>
        <dbReference type="ARBA" id="ARBA00022748"/>
    </source>
</evidence>
<dbReference type="InterPro" id="IPR045062">
    <property type="entry name" value="Cyt_c_biogenesis_CcsA/CcmC"/>
</dbReference>
<dbReference type="GO" id="GO:0005886">
    <property type="term" value="C:plasma membrane"/>
    <property type="evidence" value="ECO:0007669"/>
    <property type="project" value="TreeGrafter"/>
</dbReference>
<dbReference type="GO" id="GO:0015232">
    <property type="term" value="F:heme transmembrane transporter activity"/>
    <property type="evidence" value="ECO:0007669"/>
    <property type="project" value="InterPro"/>
</dbReference>
<keyword evidence="5 9" id="KW-0812">Transmembrane</keyword>
<feature type="transmembrane region" description="Helical" evidence="9">
    <location>
        <begin position="176"/>
        <end position="195"/>
    </location>
</feature>
<evidence type="ECO:0000259" key="10">
    <source>
        <dbReference type="Pfam" id="PF01578"/>
    </source>
</evidence>
<comment type="subcellular location">
    <subcellularLocation>
        <location evidence="2">Membrane</location>
        <topology evidence="2">Multi-pass membrane protein</topology>
    </subcellularLocation>
</comment>
<comment type="function">
    <text evidence="1">Required for the export of heme to the periplasm for the biogenesis of c-type cytochromes.</text>
</comment>
<feature type="transmembrane region" description="Helical" evidence="9">
    <location>
        <begin position="95"/>
        <end position="114"/>
    </location>
</feature>
<evidence type="ECO:0000313" key="11">
    <source>
        <dbReference type="EMBL" id="PVZ15226.1"/>
    </source>
</evidence>
<evidence type="ECO:0000256" key="8">
    <source>
        <dbReference type="ARBA" id="ARBA00023136"/>
    </source>
</evidence>
<dbReference type="PRINTS" id="PR01386">
    <property type="entry name" value="CCMCBIOGNSIS"/>
</dbReference>
<accession>A0A2U1FSU6</accession>
<dbReference type="GO" id="GO:0020037">
    <property type="term" value="F:heme binding"/>
    <property type="evidence" value="ECO:0007669"/>
    <property type="project" value="InterPro"/>
</dbReference>
<evidence type="ECO:0000256" key="9">
    <source>
        <dbReference type="SAM" id="Phobius"/>
    </source>
</evidence>
<proteinExistence type="inferred from homology"/>
<keyword evidence="6" id="KW-0201">Cytochrome c-type biogenesis</keyword>
<comment type="similarity">
    <text evidence="3">Belongs to the CcmC/CycZ/HelC family.</text>
</comment>
<evidence type="ECO:0000256" key="7">
    <source>
        <dbReference type="ARBA" id="ARBA00022989"/>
    </source>
</evidence>
<dbReference type="EMBL" id="QEKY01000001">
    <property type="protein sequence ID" value="PVZ15226.1"/>
    <property type="molecule type" value="Genomic_DNA"/>
</dbReference>
<feature type="transmembrane region" description="Helical" evidence="9">
    <location>
        <begin position="12"/>
        <end position="32"/>
    </location>
</feature>
<dbReference type="InterPro" id="IPR002541">
    <property type="entry name" value="Cyt_c_assembly"/>
</dbReference>
<evidence type="ECO:0000256" key="3">
    <source>
        <dbReference type="ARBA" id="ARBA00005840"/>
    </source>
</evidence>
<evidence type="ECO:0000256" key="4">
    <source>
        <dbReference type="ARBA" id="ARBA00016463"/>
    </source>
</evidence>
<name>A0A2U1FSU6_9PORP</name>
<dbReference type="Proteomes" id="UP000245462">
    <property type="component" value="Unassembled WGS sequence"/>
</dbReference>
<feature type="transmembrane region" description="Helical" evidence="9">
    <location>
        <begin position="134"/>
        <end position="156"/>
    </location>
</feature>
<feature type="transmembrane region" description="Helical" evidence="9">
    <location>
        <begin position="232"/>
        <end position="254"/>
    </location>
</feature>